<protein>
    <recommendedName>
        <fullName evidence="3">Secreted protein</fullName>
    </recommendedName>
</protein>
<dbReference type="RefSeq" id="WP_212323763.1">
    <property type="nucleotide sequence ID" value="NZ_AP024463.1"/>
</dbReference>
<gene>
    <name evidence="1" type="ORF">J5A65_14965</name>
</gene>
<organism evidence="1 2">
    <name type="scientific">Arachnia rubra</name>
    <dbReference type="NCBI Taxonomy" id="1547448"/>
    <lineage>
        <taxon>Bacteria</taxon>
        <taxon>Bacillati</taxon>
        <taxon>Actinomycetota</taxon>
        <taxon>Actinomycetes</taxon>
        <taxon>Propionibacteriales</taxon>
        <taxon>Propionibacteriaceae</taxon>
        <taxon>Arachnia</taxon>
    </lineage>
</organism>
<evidence type="ECO:0000313" key="1">
    <source>
        <dbReference type="EMBL" id="QUC08176.1"/>
    </source>
</evidence>
<name>A0ABX7Y531_9ACTN</name>
<evidence type="ECO:0008006" key="3">
    <source>
        <dbReference type="Google" id="ProtNLM"/>
    </source>
</evidence>
<keyword evidence="2" id="KW-1185">Reference proteome</keyword>
<accession>A0ABX7Y531</accession>
<sequence>MSSRPALYSCLLLDLLGKLFFGAVEVSRELLIRDFLRGGGSVKVLQKRITQQSIIVDATDNSWP</sequence>
<reference evidence="1 2" key="1">
    <citation type="submission" date="2021-03" db="EMBL/GenBank/DDBJ databases">
        <title>Human Oral Microbial Genomes.</title>
        <authorList>
            <person name="Johnston C.D."/>
            <person name="Chen T."/>
            <person name="Dewhirst F.E."/>
        </authorList>
    </citation>
    <scope>NUCLEOTIDE SEQUENCE [LARGE SCALE GENOMIC DNA]</scope>
    <source>
        <strain evidence="1 2">DSMZ 100122</strain>
    </source>
</reference>
<proteinExistence type="predicted"/>
<dbReference type="Proteomes" id="UP000678513">
    <property type="component" value="Chromosome"/>
</dbReference>
<evidence type="ECO:0000313" key="2">
    <source>
        <dbReference type="Proteomes" id="UP000678513"/>
    </source>
</evidence>
<dbReference type="EMBL" id="CP072384">
    <property type="protein sequence ID" value="QUC08176.1"/>
    <property type="molecule type" value="Genomic_DNA"/>
</dbReference>